<dbReference type="InterPro" id="IPR001173">
    <property type="entry name" value="Glyco_trans_2-like"/>
</dbReference>
<dbReference type="PANTHER" id="PTHR43630">
    <property type="entry name" value="POLY-BETA-1,6-N-ACETYL-D-GLUCOSAMINE SYNTHASE"/>
    <property type="match status" value="1"/>
</dbReference>
<gene>
    <name evidence="6" type="ORF">OM074_06205</name>
</gene>
<comment type="similarity">
    <text evidence="1">Belongs to the glycosyltransferase 2 family.</text>
</comment>
<protein>
    <submittedName>
        <fullName evidence="6">Glycosyltransferase</fullName>
        <ecNumber evidence="6">2.4.-.-</ecNumber>
    </submittedName>
</protein>
<name>A0AAE3MCE3_9BACT</name>
<feature type="domain" description="Glycosyltransferase 2-like" evidence="5">
    <location>
        <begin position="45"/>
        <end position="175"/>
    </location>
</feature>
<comment type="caution">
    <text evidence="6">The sequence shown here is derived from an EMBL/GenBank/DDBJ whole genome shotgun (WGS) entry which is preliminary data.</text>
</comment>
<keyword evidence="4" id="KW-1133">Transmembrane helix</keyword>
<dbReference type="Gene3D" id="3.90.550.10">
    <property type="entry name" value="Spore Coat Polysaccharide Biosynthesis Protein SpsA, Chain A"/>
    <property type="match status" value="1"/>
</dbReference>
<dbReference type="GO" id="GO:0016757">
    <property type="term" value="F:glycosyltransferase activity"/>
    <property type="evidence" value="ECO:0007669"/>
    <property type="project" value="UniProtKB-KW"/>
</dbReference>
<feature type="transmembrane region" description="Helical" evidence="4">
    <location>
        <begin position="304"/>
        <end position="324"/>
    </location>
</feature>
<dbReference type="RefSeq" id="WP_301198508.1">
    <property type="nucleotide sequence ID" value="NZ_JAPDPI010000009.1"/>
</dbReference>
<evidence type="ECO:0000256" key="2">
    <source>
        <dbReference type="ARBA" id="ARBA00022676"/>
    </source>
</evidence>
<dbReference type="EMBL" id="JAPDPI010000009">
    <property type="protein sequence ID" value="MCW3805211.1"/>
    <property type="molecule type" value="Genomic_DNA"/>
</dbReference>
<dbReference type="Proteomes" id="UP001207408">
    <property type="component" value="Unassembled WGS sequence"/>
</dbReference>
<keyword evidence="2 6" id="KW-0328">Glycosyltransferase</keyword>
<keyword evidence="7" id="KW-1185">Reference proteome</keyword>
<dbReference type="PANTHER" id="PTHR43630:SF1">
    <property type="entry name" value="POLY-BETA-1,6-N-ACETYL-D-GLUCOSAMINE SYNTHASE"/>
    <property type="match status" value="1"/>
</dbReference>
<reference evidence="6" key="1">
    <citation type="submission" date="2022-10" db="EMBL/GenBank/DDBJ databases">
        <authorList>
            <person name="Yu W.X."/>
        </authorList>
    </citation>
    <scope>NUCLEOTIDE SEQUENCE</scope>
    <source>
        <strain evidence="6">D04</strain>
    </source>
</reference>
<keyword evidence="4" id="KW-0812">Transmembrane</keyword>
<dbReference type="InterPro" id="IPR029044">
    <property type="entry name" value="Nucleotide-diphossugar_trans"/>
</dbReference>
<proteinExistence type="inferred from homology"/>
<evidence type="ECO:0000313" key="7">
    <source>
        <dbReference type="Proteomes" id="UP001207408"/>
    </source>
</evidence>
<organism evidence="6 7">
    <name type="scientific">Plebeiibacterium marinum</name>
    <dbReference type="NCBI Taxonomy" id="2992111"/>
    <lineage>
        <taxon>Bacteria</taxon>
        <taxon>Pseudomonadati</taxon>
        <taxon>Bacteroidota</taxon>
        <taxon>Bacteroidia</taxon>
        <taxon>Marinilabiliales</taxon>
        <taxon>Marinilabiliaceae</taxon>
        <taxon>Plebeiibacterium</taxon>
    </lineage>
</organism>
<evidence type="ECO:0000259" key="5">
    <source>
        <dbReference type="Pfam" id="PF00535"/>
    </source>
</evidence>
<evidence type="ECO:0000256" key="4">
    <source>
        <dbReference type="SAM" id="Phobius"/>
    </source>
</evidence>
<keyword evidence="4" id="KW-0472">Membrane</keyword>
<sequence>MFVGLFCGVCVVLYVLYYKTIYAFIKGVKSIPAFKPGHKGIQPVSCIVPFRNEYENIAALVSSFRNQSVDDIYYEVIFVDDHSTDHSFDLLEGLTKGIPNYIVVRSNGTGKKDAINMGVSVARHDYVITTDADCTFGKDWLLVIGNYLHAHRVDMLIGPVEIESSSSFFSRFQHVDFLSLVTCGAGAAAINKPIMCNGANLVFRKGLYHAVFGDMLNRYASGDDIFLLQSAKKIKAGICFLNSTDAVVKTGPVEGLKQFLNQRVRWASKSKGYTDYYTLYVAWLVFLSNLAAAALPFTVFWSPVVTVVIGALFVVKSFVDYYLLKQGGSLFNRSVSLRTFVLSQLLYPFYIVFTVFYALFGTVTWKGRGIVDKT</sequence>
<accession>A0AAE3MCE3</accession>
<evidence type="ECO:0000313" key="6">
    <source>
        <dbReference type="EMBL" id="MCW3805211.1"/>
    </source>
</evidence>
<evidence type="ECO:0000256" key="1">
    <source>
        <dbReference type="ARBA" id="ARBA00006739"/>
    </source>
</evidence>
<dbReference type="AlphaFoldDB" id="A0AAE3MCE3"/>
<feature type="transmembrane region" description="Helical" evidence="4">
    <location>
        <begin position="6"/>
        <end position="25"/>
    </location>
</feature>
<dbReference type="Pfam" id="PF00535">
    <property type="entry name" value="Glycos_transf_2"/>
    <property type="match status" value="1"/>
</dbReference>
<keyword evidence="3 6" id="KW-0808">Transferase</keyword>
<feature type="transmembrane region" description="Helical" evidence="4">
    <location>
        <begin position="345"/>
        <end position="365"/>
    </location>
</feature>
<evidence type="ECO:0000256" key="3">
    <source>
        <dbReference type="ARBA" id="ARBA00022679"/>
    </source>
</evidence>
<dbReference type="EC" id="2.4.-.-" evidence="6"/>
<dbReference type="SUPFAM" id="SSF53448">
    <property type="entry name" value="Nucleotide-diphospho-sugar transferases"/>
    <property type="match status" value="1"/>
</dbReference>